<dbReference type="Proteomes" id="UP000827834">
    <property type="component" value="Segment"/>
</dbReference>
<organism evidence="1 2">
    <name type="scientific">Pectobacterium phage PcCB251</name>
    <dbReference type="NCBI Taxonomy" id="2798045"/>
    <lineage>
        <taxon>Viruses</taxon>
        <taxon>Duplodnaviria</taxon>
        <taxon>Heunggongvirae</taxon>
        <taxon>Uroviricota</taxon>
        <taxon>Caudoviricetes</taxon>
        <taxon>Autographivirales</taxon>
        <taxon>Autotranscriptaviridae</taxon>
        <taxon>Studiervirinae</taxon>
        <taxon>Berlinvirus</taxon>
        <taxon>Berlinvirus PcCB251</taxon>
    </lineage>
</organism>
<dbReference type="GO" id="GO:0016301">
    <property type="term" value="F:kinase activity"/>
    <property type="evidence" value="ECO:0007669"/>
    <property type="project" value="UniProtKB-KW"/>
</dbReference>
<sequence>MNTFGSRIHTALDVIKNLPIDALDERQPRLVSLMADLVNHETSDGDYTDHHSGCESQDYWNTLMIYTRDVGFEFLGAGHFSAAFKHDLLPGKVIKVGFKKEDSGAAYAAWCRMNQGRAGVPTIHAIARHAGCYTVVLDELREFDYDESTMLNAYYALASSMLYGCQDTDTWDDFSMDLKQTMWDIRAFFNDIASFDLHRGNVMVNNKGELVITDPVSWTNGDKVSRDKFQIDADELIAEIEAAAQEEAIERCRNRKAKCNPNGTFWINRKAEMKRRKHNRKVCERNAKQNKAFPAQCRIEHKQELREARRARIWLGQHNWHNMWLNNHNEDVIRIDKENALKWQVAGHMAIIKGRSLPIDKLLDAQLMG</sequence>
<keyword evidence="2" id="KW-1185">Reference proteome</keyword>
<reference evidence="1 2" key="1">
    <citation type="submission" date="2020-12" db="EMBL/GenBank/DDBJ databases">
        <title>Complete genome sequences of novel berlinvirus and novel certrevirus lytic for Pectobacterium car. car.</title>
        <authorList>
            <person name="Petrzik K."/>
            <person name="Kmoch P."/>
            <person name="Vacek J."/>
            <person name="Brazdova S."/>
        </authorList>
    </citation>
    <scope>NUCLEOTIDE SEQUENCE [LARGE SCALE GENOMIC DNA]</scope>
</reference>
<keyword evidence="1" id="KW-0808">Transferase</keyword>
<proteinExistence type="predicted"/>
<evidence type="ECO:0000313" key="1">
    <source>
        <dbReference type="EMBL" id="QQG33579.1"/>
    </source>
</evidence>
<keyword evidence="1" id="KW-0418">Kinase</keyword>
<dbReference type="EMBL" id="MW367418">
    <property type="protein sequence ID" value="QQG33579.1"/>
    <property type="molecule type" value="Genomic_DNA"/>
</dbReference>
<name>A0AAE7P2L5_9CAUD</name>
<evidence type="ECO:0000313" key="2">
    <source>
        <dbReference type="Proteomes" id="UP000827834"/>
    </source>
</evidence>
<accession>A0AAE7P2L5</accession>
<protein>
    <submittedName>
        <fullName evidence="1">Serine/threonine kinase</fullName>
    </submittedName>
</protein>